<comment type="subcellular location">
    <subcellularLocation>
        <location evidence="1">Cytoplasm</location>
    </subcellularLocation>
</comment>
<evidence type="ECO:0000259" key="8">
    <source>
        <dbReference type="PROSITE" id="PS51058"/>
    </source>
</evidence>
<keyword evidence="2" id="KW-0963">Cytoplasm</keyword>
<keyword evidence="4 7" id="KW-0863">Zinc-finger</keyword>
<evidence type="ECO:0000256" key="5">
    <source>
        <dbReference type="ARBA" id="ARBA00022833"/>
    </source>
</evidence>
<evidence type="ECO:0000313" key="9">
    <source>
        <dbReference type="Ensembl" id="ENSCMIP00000007680.1"/>
    </source>
</evidence>
<dbReference type="PANTHER" id="PTHR13419">
    <property type="entry name" value="ZINC FINGER-CONTAINING"/>
    <property type="match status" value="1"/>
</dbReference>
<protein>
    <recommendedName>
        <fullName evidence="8">CXXC-type domain-containing protein</fullName>
    </recommendedName>
</protein>
<dbReference type="GeneTree" id="ENSGT00940000174952"/>
<proteinExistence type="predicted"/>
<dbReference type="AlphaFoldDB" id="A0A4W3GXE8"/>
<reference evidence="9" key="5">
    <citation type="submission" date="2025-09" db="UniProtKB">
        <authorList>
            <consortium name="Ensembl"/>
        </authorList>
    </citation>
    <scope>IDENTIFICATION</scope>
</reference>
<reference evidence="10" key="1">
    <citation type="journal article" date="2006" name="Science">
        <title>Ancient noncoding elements conserved in the human genome.</title>
        <authorList>
            <person name="Venkatesh B."/>
            <person name="Kirkness E.F."/>
            <person name="Loh Y.H."/>
            <person name="Halpern A.L."/>
            <person name="Lee A.P."/>
            <person name="Johnson J."/>
            <person name="Dandona N."/>
            <person name="Viswanathan L.D."/>
            <person name="Tay A."/>
            <person name="Venter J.C."/>
            <person name="Strausberg R.L."/>
            <person name="Brenner S."/>
        </authorList>
    </citation>
    <scope>NUCLEOTIDE SEQUENCE [LARGE SCALE GENOMIC DNA]</scope>
</reference>
<reference evidence="9" key="4">
    <citation type="submission" date="2025-08" db="UniProtKB">
        <authorList>
            <consortium name="Ensembl"/>
        </authorList>
    </citation>
    <scope>IDENTIFICATION</scope>
</reference>
<dbReference type="Proteomes" id="UP000314986">
    <property type="component" value="Unassembled WGS sequence"/>
</dbReference>
<name>A0A4W3GXE8_CALMI</name>
<dbReference type="InParanoid" id="A0A4W3GXE8"/>
<dbReference type="GO" id="GO:0005634">
    <property type="term" value="C:nucleus"/>
    <property type="evidence" value="ECO:0007669"/>
    <property type="project" value="TreeGrafter"/>
</dbReference>
<keyword evidence="5" id="KW-0862">Zinc</keyword>
<evidence type="ECO:0000256" key="7">
    <source>
        <dbReference type="PROSITE-ProRule" id="PRU00509"/>
    </source>
</evidence>
<dbReference type="GO" id="GO:0008327">
    <property type="term" value="F:methyl-CpG binding"/>
    <property type="evidence" value="ECO:0007669"/>
    <property type="project" value="TreeGrafter"/>
</dbReference>
<dbReference type="Ensembl" id="ENSCMIT00000007905.1">
    <property type="protein sequence ID" value="ENSCMIP00000007680.1"/>
    <property type="gene ID" value="ENSCMIG00000004188.1"/>
</dbReference>
<dbReference type="GO" id="GO:0005737">
    <property type="term" value="C:cytoplasm"/>
    <property type="evidence" value="ECO:0007669"/>
    <property type="project" value="UniProtKB-SubCell"/>
</dbReference>
<dbReference type="GO" id="GO:0008270">
    <property type="term" value="F:zinc ion binding"/>
    <property type="evidence" value="ECO:0007669"/>
    <property type="project" value="UniProtKB-KW"/>
</dbReference>
<feature type="domain" description="CXXC-type" evidence="8">
    <location>
        <begin position="40"/>
        <end position="81"/>
    </location>
</feature>
<sequence>MKKLRHGERREGQTDGICKSGCQWFEAGTVDQPQALVLCQKKKRRRCGECVPCTRRENCGKCSNCRNRKTGHQICKQRKCEVLKTKSWLCAEVGISNSANAQGTTETSVGKVPVPCLGIGGVEGACVISDRKCVKGRRGKDSFRFHKKCLLLCRRGRRERGHVSQTGSKI</sequence>
<keyword evidence="6" id="KW-0238">DNA-binding</keyword>
<dbReference type="PANTHER" id="PTHR13419:SF0">
    <property type="entry name" value="CXXC-TYPE DOMAIN-CONTAINING PROTEIN"/>
    <property type="match status" value="1"/>
</dbReference>
<evidence type="ECO:0000256" key="2">
    <source>
        <dbReference type="ARBA" id="ARBA00022490"/>
    </source>
</evidence>
<evidence type="ECO:0000313" key="10">
    <source>
        <dbReference type="Proteomes" id="UP000314986"/>
    </source>
</evidence>
<evidence type="ECO:0000256" key="4">
    <source>
        <dbReference type="ARBA" id="ARBA00022771"/>
    </source>
</evidence>
<evidence type="ECO:0000256" key="6">
    <source>
        <dbReference type="ARBA" id="ARBA00023125"/>
    </source>
</evidence>
<keyword evidence="10" id="KW-1185">Reference proteome</keyword>
<reference evidence="10" key="2">
    <citation type="journal article" date="2007" name="PLoS Biol.">
        <title>Survey sequencing and comparative analysis of the elephant shark (Callorhinchus milii) genome.</title>
        <authorList>
            <person name="Venkatesh B."/>
            <person name="Kirkness E.F."/>
            <person name="Loh Y.H."/>
            <person name="Halpern A.L."/>
            <person name="Lee A.P."/>
            <person name="Johnson J."/>
            <person name="Dandona N."/>
            <person name="Viswanathan L.D."/>
            <person name="Tay A."/>
            <person name="Venter J.C."/>
            <person name="Strausberg R.L."/>
            <person name="Brenner S."/>
        </authorList>
    </citation>
    <scope>NUCLEOTIDE SEQUENCE [LARGE SCALE GENOMIC DNA]</scope>
</reference>
<dbReference type="PROSITE" id="PS51058">
    <property type="entry name" value="ZF_CXXC"/>
    <property type="match status" value="1"/>
</dbReference>
<accession>A0A4W3GXE8</accession>
<organism evidence="9 10">
    <name type="scientific">Callorhinchus milii</name>
    <name type="common">Ghost shark</name>
    <dbReference type="NCBI Taxonomy" id="7868"/>
    <lineage>
        <taxon>Eukaryota</taxon>
        <taxon>Metazoa</taxon>
        <taxon>Chordata</taxon>
        <taxon>Craniata</taxon>
        <taxon>Vertebrata</taxon>
        <taxon>Chondrichthyes</taxon>
        <taxon>Holocephali</taxon>
        <taxon>Chimaeriformes</taxon>
        <taxon>Callorhinchidae</taxon>
        <taxon>Callorhinchus</taxon>
    </lineage>
</organism>
<keyword evidence="3" id="KW-0479">Metal-binding</keyword>
<dbReference type="Pfam" id="PF02008">
    <property type="entry name" value="zf-CXXC"/>
    <property type="match status" value="1"/>
</dbReference>
<dbReference type="InterPro" id="IPR002857">
    <property type="entry name" value="Znf_CXXC"/>
</dbReference>
<reference evidence="10" key="3">
    <citation type="journal article" date="2014" name="Nature">
        <title>Elephant shark genome provides unique insights into gnathostome evolution.</title>
        <authorList>
            <consortium name="International Elephant Shark Genome Sequencing Consortium"/>
            <person name="Venkatesh B."/>
            <person name="Lee A.P."/>
            <person name="Ravi V."/>
            <person name="Maurya A.K."/>
            <person name="Lian M.M."/>
            <person name="Swann J.B."/>
            <person name="Ohta Y."/>
            <person name="Flajnik M.F."/>
            <person name="Sutoh Y."/>
            <person name="Kasahara M."/>
            <person name="Hoon S."/>
            <person name="Gangu V."/>
            <person name="Roy S.W."/>
            <person name="Irimia M."/>
            <person name="Korzh V."/>
            <person name="Kondrychyn I."/>
            <person name="Lim Z.W."/>
            <person name="Tay B.H."/>
            <person name="Tohari S."/>
            <person name="Kong K.W."/>
            <person name="Ho S."/>
            <person name="Lorente-Galdos B."/>
            <person name="Quilez J."/>
            <person name="Marques-Bonet T."/>
            <person name="Raney B.J."/>
            <person name="Ingham P.W."/>
            <person name="Tay A."/>
            <person name="Hillier L.W."/>
            <person name="Minx P."/>
            <person name="Boehm T."/>
            <person name="Wilson R.K."/>
            <person name="Brenner S."/>
            <person name="Warren W.C."/>
        </authorList>
    </citation>
    <scope>NUCLEOTIDE SEQUENCE [LARGE SCALE GENOMIC DNA]</scope>
</reference>
<evidence type="ECO:0000256" key="3">
    <source>
        <dbReference type="ARBA" id="ARBA00022723"/>
    </source>
</evidence>
<dbReference type="InterPro" id="IPR040388">
    <property type="entry name" value="CXXC4/CXXC5"/>
</dbReference>
<evidence type="ECO:0000256" key="1">
    <source>
        <dbReference type="ARBA" id="ARBA00004496"/>
    </source>
</evidence>